<dbReference type="SUPFAM" id="SSF56672">
    <property type="entry name" value="DNA/RNA polymerases"/>
    <property type="match status" value="1"/>
</dbReference>
<dbReference type="InterPro" id="IPR000477">
    <property type="entry name" value="RT_dom"/>
</dbReference>
<evidence type="ECO:0000313" key="2">
    <source>
        <dbReference type="EMBL" id="RJG14924.1"/>
    </source>
</evidence>
<gene>
    <name evidence="2" type="ORF">D4A39_16760</name>
</gene>
<dbReference type="AlphaFoldDB" id="A0A418XR24"/>
<dbReference type="PANTHER" id="PTHR47027">
    <property type="entry name" value="REVERSE TRANSCRIPTASE DOMAIN-CONTAINING PROTEIN"/>
    <property type="match status" value="1"/>
</dbReference>
<sequence>GKILARVLLNRLTQHMEDGYLPESQCGFRKGRGTVDMIFAARQLQEKCQEQNRDLYTTFVDLTKAFDTVSREGLWKIMRKFGCPDKFINMVRQFHDGMLARVLDDGDSSDAFPVTNGVKQGGVLAPTLFSMMFSAMLSDAFCNDEETNIKIRFRTDGKLFNLRRLQAKTKVEEGSVRDLLFADDCALNADTEDKMQQSMNCFSNACKSFGLTISTKKTEVLHQPAPQKPYVEPVITVEGEPLKTVDKFTYLGSTLSRSVNIDDEVELRIAKASSSFGR</sequence>
<feature type="non-terminal residue" evidence="2">
    <location>
        <position position="1"/>
    </location>
</feature>
<dbReference type="EMBL" id="QYYA01000041">
    <property type="protein sequence ID" value="RJG14924.1"/>
    <property type="molecule type" value="Genomic_DNA"/>
</dbReference>
<feature type="domain" description="Reverse transcriptase" evidence="1">
    <location>
        <begin position="1"/>
        <end position="255"/>
    </location>
</feature>
<protein>
    <recommendedName>
        <fullName evidence="1">Reverse transcriptase domain-containing protein</fullName>
    </recommendedName>
</protein>
<proteinExistence type="predicted"/>
<accession>A0A418XR24</accession>
<reference evidence="2 3" key="1">
    <citation type="submission" date="2018-09" db="EMBL/GenBank/DDBJ databases">
        <title>Alcanivorax profundi sp. nov., isolated from 1000 m-depth seawater of the Mariana Trench.</title>
        <authorList>
            <person name="Liu J."/>
        </authorList>
    </citation>
    <scope>NUCLEOTIDE SEQUENCE [LARGE SCALE GENOMIC DNA]</scope>
    <source>
        <strain evidence="2 3">MTEO17</strain>
    </source>
</reference>
<dbReference type="CDD" id="cd01650">
    <property type="entry name" value="RT_nLTR_like"/>
    <property type="match status" value="1"/>
</dbReference>
<dbReference type="PANTHER" id="PTHR47027:SF26">
    <property type="entry name" value="REVERSE TRANSCRIPTASE DOMAIN-CONTAINING PROTEIN"/>
    <property type="match status" value="1"/>
</dbReference>
<evidence type="ECO:0000313" key="3">
    <source>
        <dbReference type="Proteomes" id="UP000283734"/>
    </source>
</evidence>
<dbReference type="OrthoDB" id="9793236at2"/>
<dbReference type="InterPro" id="IPR043502">
    <property type="entry name" value="DNA/RNA_pol_sf"/>
</dbReference>
<dbReference type="Proteomes" id="UP000283734">
    <property type="component" value="Unassembled WGS sequence"/>
</dbReference>
<evidence type="ECO:0000259" key="1">
    <source>
        <dbReference type="PROSITE" id="PS50878"/>
    </source>
</evidence>
<comment type="caution">
    <text evidence="2">The sequence shown here is derived from an EMBL/GenBank/DDBJ whole genome shotgun (WGS) entry which is preliminary data.</text>
</comment>
<dbReference type="PROSITE" id="PS50878">
    <property type="entry name" value="RT_POL"/>
    <property type="match status" value="1"/>
</dbReference>
<organism evidence="2 3">
    <name type="scientific">Alcanivorax profundi</name>
    <dbReference type="NCBI Taxonomy" id="2338368"/>
    <lineage>
        <taxon>Bacteria</taxon>
        <taxon>Pseudomonadati</taxon>
        <taxon>Pseudomonadota</taxon>
        <taxon>Gammaproteobacteria</taxon>
        <taxon>Oceanospirillales</taxon>
        <taxon>Alcanivoracaceae</taxon>
        <taxon>Alcanivorax</taxon>
    </lineage>
</organism>
<dbReference type="Pfam" id="PF00078">
    <property type="entry name" value="RVT_1"/>
    <property type="match status" value="1"/>
</dbReference>
<feature type="non-terminal residue" evidence="2">
    <location>
        <position position="278"/>
    </location>
</feature>
<keyword evidence="3" id="KW-1185">Reference proteome</keyword>
<name>A0A418XR24_9GAMM</name>